<keyword evidence="4" id="KW-0804">Transcription</keyword>
<evidence type="ECO:0000313" key="6">
    <source>
        <dbReference type="EMBL" id="MCL7748789.1"/>
    </source>
</evidence>
<dbReference type="Proteomes" id="UP001139150">
    <property type="component" value="Unassembled WGS sequence"/>
</dbReference>
<feature type="domain" description="HTH merR-type" evidence="5">
    <location>
        <begin position="118"/>
        <end position="187"/>
    </location>
</feature>
<dbReference type="Gene3D" id="1.10.1660.10">
    <property type="match status" value="2"/>
</dbReference>
<keyword evidence="1" id="KW-0678">Repressor</keyword>
<keyword evidence="2" id="KW-0805">Transcription regulation</keyword>
<dbReference type="Pfam" id="PF13411">
    <property type="entry name" value="MerR_1"/>
    <property type="match status" value="1"/>
</dbReference>
<dbReference type="PANTHER" id="PTHR30204">
    <property type="entry name" value="REDOX-CYCLING DRUG-SENSING TRANSCRIPTIONAL ACTIVATOR SOXR"/>
    <property type="match status" value="1"/>
</dbReference>
<keyword evidence="3" id="KW-0238">DNA-binding</keyword>
<evidence type="ECO:0000256" key="1">
    <source>
        <dbReference type="ARBA" id="ARBA00022491"/>
    </source>
</evidence>
<evidence type="ECO:0000313" key="7">
    <source>
        <dbReference type="Proteomes" id="UP001139150"/>
    </source>
</evidence>
<reference evidence="6" key="1">
    <citation type="submission" date="2022-02" db="EMBL/GenBank/DDBJ databases">
        <title>Halalkalibacter sp. nov. isolated from Lonar Lake, India.</title>
        <authorList>
            <person name="Joshi A."/>
            <person name="Thite S."/>
            <person name="Lodha T."/>
        </authorList>
    </citation>
    <scope>NUCLEOTIDE SEQUENCE</scope>
    <source>
        <strain evidence="6">MEB205</strain>
    </source>
</reference>
<dbReference type="EMBL" id="JAKRYL010000019">
    <property type="protein sequence ID" value="MCL7748789.1"/>
    <property type="molecule type" value="Genomic_DNA"/>
</dbReference>
<dbReference type="SMART" id="SM00422">
    <property type="entry name" value="HTH_MERR"/>
    <property type="match status" value="2"/>
</dbReference>
<gene>
    <name evidence="6" type="ORF">MF646_16830</name>
</gene>
<evidence type="ECO:0000256" key="3">
    <source>
        <dbReference type="ARBA" id="ARBA00023125"/>
    </source>
</evidence>
<comment type="caution">
    <text evidence="6">The sequence shown here is derived from an EMBL/GenBank/DDBJ whole genome shotgun (WGS) entry which is preliminary data.</text>
</comment>
<evidence type="ECO:0000256" key="2">
    <source>
        <dbReference type="ARBA" id="ARBA00023015"/>
    </source>
</evidence>
<proteinExistence type="predicted"/>
<dbReference type="PROSITE" id="PS50937">
    <property type="entry name" value="HTH_MERR_2"/>
    <property type="match status" value="2"/>
</dbReference>
<dbReference type="PANTHER" id="PTHR30204:SF69">
    <property type="entry name" value="MERR-FAMILY TRANSCRIPTIONAL REGULATOR"/>
    <property type="match status" value="1"/>
</dbReference>
<evidence type="ECO:0000259" key="5">
    <source>
        <dbReference type="PROSITE" id="PS50937"/>
    </source>
</evidence>
<dbReference type="GO" id="GO:0003700">
    <property type="term" value="F:DNA-binding transcription factor activity"/>
    <property type="evidence" value="ECO:0007669"/>
    <property type="project" value="InterPro"/>
</dbReference>
<sequence>MKGIEIAKKLNISTSALRHYESWGLIPAVERAENGYRIYTNEHELYFKCIRSLLPGFGMDLVKKVMPLIKNGKIVKALWLINKAQVELYKEKETVKRTVDILDLKKLTEIPNYHNIKYFTIGEVAREANVSASAIRHWEKEGLINPERHKESGFRIYSPSDIRRVLIIRTVQRVVYSLDIVREVLSDLEKNNVGQAKKMALKSLEYIDYALTEQVRGIASIQYLLDAVNKEKKEE</sequence>
<dbReference type="AlphaFoldDB" id="A0A9X2CV24"/>
<dbReference type="InterPro" id="IPR009061">
    <property type="entry name" value="DNA-bd_dom_put_sf"/>
</dbReference>
<dbReference type="GO" id="GO:0003677">
    <property type="term" value="F:DNA binding"/>
    <property type="evidence" value="ECO:0007669"/>
    <property type="project" value="UniProtKB-KW"/>
</dbReference>
<dbReference type="InterPro" id="IPR000551">
    <property type="entry name" value="MerR-type_HTH_dom"/>
</dbReference>
<keyword evidence="7" id="KW-1185">Reference proteome</keyword>
<protein>
    <submittedName>
        <fullName evidence="6">MerR family transcriptional regulator</fullName>
    </submittedName>
</protein>
<dbReference type="Pfam" id="PF00376">
    <property type="entry name" value="MerR"/>
    <property type="match status" value="1"/>
</dbReference>
<feature type="domain" description="HTH merR-type" evidence="5">
    <location>
        <begin position="1"/>
        <end position="43"/>
    </location>
</feature>
<dbReference type="PRINTS" id="PR00040">
    <property type="entry name" value="HTHMERR"/>
</dbReference>
<name>A0A9X2CV24_9BACI</name>
<dbReference type="InterPro" id="IPR047057">
    <property type="entry name" value="MerR_fam"/>
</dbReference>
<evidence type="ECO:0000256" key="4">
    <source>
        <dbReference type="ARBA" id="ARBA00023163"/>
    </source>
</evidence>
<dbReference type="RefSeq" id="WP_250097677.1">
    <property type="nucleotide sequence ID" value="NZ_JAKRYL010000019.1"/>
</dbReference>
<organism evidence="6 7">
    <name type="scientific">Halalkalibacter alkaliphilus</name>
    <dbReference type="NCBI Taxonomy" id="2917993"/>
    <lineage>
        <taxon>Bacteria</taxon>
        <taxon>Bacillati</taxon>
        <taxon>Bacillota</taxon>
        <taxon>Bacilli</taxon>
        <taxon>Bacillales</taxon>
        <taxon>Bacillaceae</taxon>
        <taxon>Halalkalibacter</taxon>
    </lineage>
</organism>
<dbReference type="SUPFAM" id="SSF46955">
    <property type="entry name" value="Putative DNA-binding domain"/>
    <property type="match status" value="2"/>
</dbReference>
<accession>A0A9X2CV24</accession>
<dbReference type="PROSITE" id="PS00552">
    <property type="entry name" value="HTH_MERR_1"/>
    <property type="match status" value="1"/>
</dbReference>